<reference evidence="2" key="1">
    <citation type="journal article" date="2019" name="Int. J. Syst. Evol. Microbiol.">
        <title>The Global Catalogue of Microorganisms (GCM) 10K type strain sequencing project: providing services to taxonomists for standard genome sequencing and annotation.</title>
        <authorList>
            <consortium name="The Broad Institute Genomics Platform"/>
            <consortium name="The Broad Institute Genome Sequencing Center for Infectious Disease"/>
            <person name="Wu L."/>
            <person name="Ma J."/>
        </authorList>
    </citation>
    <scope>NUCLEOTIDE SEQUENCE [LARGE SCALE GENOMIC DNA]</scope>
    <source>
        <strain evidence="2">JCM 16548</strain>
    </source>
</reference>
<dbReference type="Gene3D" id="3.60.15.10">
    <property type="entry name" value="Ribonuclease Z/Hydroxyacylglutathione hydrolase-like"/>
    <property type="match status" value="1"/>
</dbReference>
<dbReference type="EMBL" id="BAAAYX010000004">
    <property type="protein sequence ID" value="GAA3702963.1"/>
    <property type="molecule type" value="Genomic_DNA"/>
</dbReference>
<proteinExistence type="predicted"/>
<dbReference type="InterPro" id="IPR036866">
    <property type="entry name" value="RibonucZ/Hydroxyglut_hydro"/>
</dbReference>
<dbReference type="RefSeq" id="WP_344812198.1">
    <property type="nucleotide sequence ID" value="NZ_BAAAYX010000004.1"/>
</dbReference>
<keyword evidence="2" id="KW-1185">Reference proteome</keyword>
<gene>
    <name evidence="1" type="ORF">GCM10022204_20150</name>
</gene>
<dbReference type="PANTHER" id="PTHR30619:SF1">
    <property type="entry name" value="RECOMBINATION PROTEIN 2"/>
    <property type="match status" value="1"/>
</dbReference>
<dbReference type="PANTHER" id="PTHR30619">
    <property type="entry name" value="DNA INTERNALIZATION/COMPETENCE PROTEIN COMEC/REC2"/>
    <property type="match status" value="1"/>
</dbReference>
<evidence type="ECO:0000313" key="1">
    <source>
        <dbReference type="EMBL" id="GAA3702963.1"/>
    </source>
</evidence>
<dbReference type="InterPro" id="IPR052159">
    <property type="entry name" value="Competence_DNA_uptake"/>
</dbReference>
<accession>A0ABP7DE67</accession>
<evidence type="ECO:0008006" key="3">
    <source>
        <dbReference type="Google" id="ProtNLM"/>
    </source>
</evidence>
<protein>
    <recommendedName>
        <fullName evidence="3">Metallo-beta-lactamase domain-containing protein</fullName>
    </recommendedName>
</protein>
<comment type="caution">
    <text evidence="1">The sequence shown here is derived from an EMBL/GenBank/DDBJ whole genome shotgun (WGS) entry which is preliminary data.</text>
</comment>
<dbReference type="Proteomes" id="UP001500051">
    <property type="component" value="Unassembled WGS sequence"/>
</dbReference>
<name>A0ABP7DE67_9ACTN</name>
<organism evidence="1 2">
    <name type="scientific">Microlunatus aurantiacus</name>
    <dbReference type="NCBI Taxonomy" id="446786"/>
    <lineage>
        <taxon>Bacteria</taxon>
        <taxon>Bacillati</taxon>
        <taxon>Actinomycetota</taxon>
        <taxon>Actinomycetes</taxon>
        <taxon>Propionibacteriales</taxon>
        <taxon>Propionibacteriaceae</taxon>
        <taxon>Microlunatus</taxon>
    </lineage>
</organism>
<dbReference type="SUPFAM" id="SSF56281">
    <property type="entry name" value="Metallo-hydrolase/oxidoreductase"/>
    <property type="match status" value="1"/>
</dbReference>
<evidence type="ECO:0000313" key="2">
    <source>
        <dbReference type="Proteomes" id="UP001500051"/>
    </source>
</evidence>
<sequence>MVTATLRMYAVGFGDCFLLTVPRFGDRPWRMLVDCGVHGMGRSEHSLGTVITDVLETCRDGDGGAGGGAGAGGKPVIDLVVASHGHQDHIAGFTDARWEEVTVGEVWLPWCEDPTDTEAQRLRTRLDGAARTLHQRFAVDGPEIAAIALNSLSNERAMTTLRDGFAGAPVRRFQSATAPVRTELPGLPDARIHLLGPARSEEAIKAMDPPELERWLALGAAPAAGSGPGLSGSESLGPFGPAYGIADRDLFRQRFPHLDTDDDLLDHPVLDPDDALAAASWLDRCLNNTSLVFVVEIEDVRIVFPGDAQWGVWREILANTDARALLERATLYKVSHHGSHNGSPKSLVHDVLPDHVTSMMSFRSMERWTAIPQTDLVAALRTPGRTLLRPDEDLPAGGAAGVGEVRRAADGLWTEIDLG</sequence>